<keyword evidence="6" id="KW-0464">Manganese</keyword>
<keyword evidence="5" id="KW-0472">Membrane</keyword>
<dbReference type="SUPFAM" id="SSF56300">
    <property type="entry name" value="Metallo-dependent phosphatases"/>
    <property type="match status" value="1"/>
</dbReference>
<evidence type="ECO:0000313" key="9">
    <source>
        <dbReference type="Proteomes" id="UP000771749"/>
    </source>
</evidence>
<name>A0A940DNH9_9BACT</name>
<dbReference type="EMBL" id="JADIMJ010000097">
    <property type="protein sequence ID" value="MBO8454363.1"/>
    <property type="molecule type" value="Genomic_DNA"/>
</dbReference>
<keyword evidence="1" id="KW-1003">Cell membrane</keyword>
<sequence>MDGTRSLTYFVADVHLGLDVSSPADREARFVGFLKSIPAGKTEALYLLGDIWDFWYEYRDVVPKGYVRVFGALSDLMDAGVKVYFFQGNHDVWTYSYFEELGMKRLVQPCLVRIGGKDFCLGHGDGLGPVPFGYRFLRGVFHCRLLQFMFSLLHPWLAFRLGNSWSRGNRLARREEYVFRGQDEPLVRFAEAYSLSHHVDYFIFGHYHCEVSMTLSSGARLFVLKDWIGSSPYLYFDGISVSGGYFQKSE</sequence>
<evidence type="ECO:0000256" key="3">
    <source>
        <dbReference type="ARBA" id="ARBA00022723"/>
    </source>
</evidence>
<evidence type="ECO:0000256" key="5">
    <source>
        <dbReference type="ARBA" id="ARBA00023136"/>
    </source>
</evidence>
<keyword evidence="4" id="KW-0378">Hydrolase</keyword>
<evidence type="ECO:0000256" key="2">
    <source>
        <dbReference type="ARBA" id="ARBA00022519"/>
    </source>
</evidence>
<proteinExistence type="predicted"/>
<feature type="domain" description="Calcineurin-like phosphoesterase" evidence="7">
    <location>
        <begin position="9"/>
        <end position="209"/>
    </location>
</feature>
<dbReference type="PANTHER" id="PTHR34990:SF1">
    <property type="entry name" value="UDP-2,3-DIACYLGLUCOSAMINE HYDROLASE"/>
    <property type="match status" value="1"/>
</dbReference>
<dbReference type="InterPro" id="IPR029052">
    <property type="entry name" value="Metallo-depent_PP-like"/>
</dbReference>
<dbReference type="Pfam" id="PF00149">
    <property type="entry name" value="Metallophos"/>
    <property type="match status" value="1"/>
</dbReference>
<dbReference type="Gene3D" id="3.60.21.10">
    <property type="match status" value="1"/>
</dbReference>
<dbReference type="Proteomes" id="UP000771749">
    <property type="component" value="Unassembled WGS sequence"/>
</dbReference>
<gene>
    <name evidence="8" type="ORF">IAC07_06560</name>
</gene>
<evidence type="ECO:0000259" key="7">
    <source>
        <dbReference type="Pfam" id="PF00149"/>
    </source>
</evidence>
<dbReference type="AlphaFoldDB" id="A0A940DNH9"/>
<dbReference type="InterPro" id="IPR043461">
    <property type="entry name" value="LpxH-like"/>
</dbReference>
<evidence type="ECO:0000256" key="4">
    <source>
        <dbReference type="ARBA" id="ARBA00022801"/>
    </source>
</evidence>
<dbReference type="GO" id="GO:0008758">
    <property type="term" value="F:UDP-2,3-diacylglucosamine hydrolase activity"/>
    <property type="evidence" value="ECO:0007669"/>
    <property type="project" value="TreeGrafter"/>
</dbReference>
<comment type="caution">
    <text evidence="8">The sequence shown here is derived from an EMBL/GenBank/DDBJ whole genome shotgun (WGS) entry which is preliminary data.</text>
</comment>
<dbReference type="InterPro" id="IPR004843">
    <property type="entry name" value="Calcineurin-like_PHP"/>
</dbReference>
<organism evidence="8 9">
    <name type="scientific">Candidatus Cryptobacteroides gallistercoris</name>
    <dbReference type="NCBI Taxonomy" id="2840765"/>
    <lineage>
        <taxon>Bacteria</taxon>
        <taxon>Pseudomonadati</taxon>
        <taxon>Bacteroidota</taxon>
        <taxon>Bacteroidia</taxon>
        <taxon>Bacteroidales</taxon>
        <taxon>Candidatus Cryptobacteroides</taxon>
    </lineage>
</organism>
<dbReference type="GO" id="GO:0009245">
    <property type="term" value="P:lipid A biosynthetic process"/>
    <property type="evidence" value="ECO:0007669"/>
    <property type="project" value="TreeGrafter"/>
</dbReference>
<evidence type="ECO:0000313" key="8">
    <source>
        <dbReference type="EMBL" id="MBO8454363.1"/>
    </source>
</evidence>
<dbReference type="GO" id="GO:0046872">
    <property type="term" value="F:metal ion binding"/>
    <property type="evidence" value="ECO:0007669"/>
    <property type="project" value="UniProtKB-KW"/>
</dbReference>
<protein>
    <submittedName>
        <fullName evidence="8">UDP-2,3-diacylglucosamine diphosphatase</fullName>
    </submittedName>
</protein>
<dbReference type="CDD" id="cd07398">
    <property type="entry name" value="MPP_YbbF-LpxH"/>
    <property type="match status" value="1"/>
</dbReference>
<keyword evidence="2" id="KW-0997">Cell inner membrane</keyword>
<reference evidence="8" key="2">
    <citation type="journal article" date="2021" name="PeerJ">
        <title>Extensive microbial diversity within the chicken gut microbiome revealed by metagenomics and culture.</title>
        <authorList>
            <person name="Gilroy R."/>
            <person name="Ravi A."/>
            <person name="Getino M."/>
            <person name="Pursley I."/>
            <person name="Horton D.L."/>
            <person name="Alikhan N.F."/>
            <person name="Baker D."/>
            <person name="Gharbi K."/>
            <person name="Hall N."/>
            <person name="Watson M."/>
            <person name="Adriaenssens E.M."/>
            <person name="Foster-Nyarko E."/>
            <person name="Jarju S."/>
            <person name="Secka A."/>
            <person name="Antonio M."/>
            <person name="Oren A."/>
            <person name="Chaudhuri R.R."/>
            <person name="La Ragione R."/>
            <person name="Hildebrand F."/>
            <person name="Pallen M.J."/>
        </authorList>
    </citation>
    <scope>NUCLEOTIDE SEQUENCE</scope>
    <source>
        <strain evidence="8">F1-3629</strain>
    </source>
</reference>
<accession>A0A940DNH9</accession>
<keyword evidence="3" id="KW-0479">Metal-binding</keyword>
<evidence type="ECO:0000256" key="1">
    <source>
        <dbReference type="ARBA" id="ARBA00022475"/>
    </source>
</evidence>
<reference evidence="8" key="1">
    <citation type="submission" date="2020-10" db="EMBL/GenBank/DDBJ databases">
        <authorList>
            <person name="Gilroy R."/>
        </authorList>
    </citation>
    <scope>NUCLEOTIDE SEQUENCE</scope>
    <source>
        <strain evidence="8">F1-3629</strain>
    </source>
</reference>
<dbReference type="GO" id="GO:0016020">
    <property type="term" value="C:membrane"/>
    <property type="evidence" value="ECO:0007669"/>
    <property type="project" value="GOC"/>
</dbReference>
<dbReference type="PANTHER" id="PTHR34990">
    <property type="entry name" value="UDP-2,3-DIACYLGLUCOSAMINE HYDROLASE-RELATED"/>
    <property type="match status" value="1"/>
</dbReference>
<evidence type="ECO:0000256" key="6">
    <source>
        <dbReference type="ARBA" id="ARBA00023211"/>
    </source>
</evidence>